<protein>
    <submittedName>
        <fullName evidence="2">Nucleotidyltransferase-like protein</fullName>
    </submittedName>
</protein>
<organism evidence="2 3">
    <name type="scientific">Fulvimonas soli</name>
    <dbReference type="NCBI Taxonomy" id="155197"/>
    <lineage>
        <taxon>Bacteria</taxon>
        <taxon>Pseudomonadati</taxon>
        <taxon>Pseudomonadota</taxon>
        <taxon>Gammaproteobacteria</taxon>
        <taxon>Lysobacterales</taxon>
        <taxon>Rhodanobacteraceae</taxon>
        <taxon>Fulvimonas</taxon>
    </lineage>
</organism>
<dbReference type="InterPro" id="IPR029044">
    <property type="entry name" value="Nucleotide-diphossugar_trans"/>
</dbReference>
<dbReference type="AlphaFoldDB" id="A0A316HYG3"/>
<dbReference type="GO" id="GO:0016740">
    <property type="term" value="F:transferase activity"/>
    <property type="evidence" value="ECO:0007669"/>
    <property type="project" value="UniProtKB-KW"/>
</dbReference>
<proteinExistence type="predicted"/>
<dbReference type="SUPFAM" id="SSF53448">
    <property type="entry name" value="Nucleotide-diphospho-sugar transferases"/>
    <property type="match status" value="1"/>
</dbReference>
<sequence>MLLDYSIEVSPLGTGGAVRQACSMLGGGATHVLNGDTFLRYDLRALERAVQHAGADLGMALARVDDVARYGAVLRDGERVVGFKEKGESGPGYINAGSYYLTPAAIQALPPEPAFSFESEVLAPLTLAGRVCGFDATSGFIDIGVPEDYRRAQSLFGDA</sequence>
<dbReference type="EMBL" id="QGHC01000008">
    <property type="protein sequence ID" value="PWK85718.1"/>
    <property type="molecule type" value="Genomic_DNA"/>
</dbReference>
<feature type="domain" description="Nucleotidyl transferase" evidence="1">
    <location>
        <begin position="5"/>
        <end position="154"/>
    </location>
</feature>
<dbReference type="InterPro" id="IPR050486">
    <property type="entry name" value="Mannose-1P_guanyltransferase"/>
</dbReference>
<gene>
    <name evidence="2" type="ORF">C7456_10813</name>
</gene>
<keyword evidence="2" id="KW-0808">Transferase</keyword>
<evidence type="ECO:0000259" key="1">
    <source>
        <dbReference type="Pfam" id="PF00483"/>
    </source>
</evidence>
<name>A0A316HYG3_9GAMM</name>
<reference evidence="2 3" key="1">
    <citation type="submission" date="2018-05" db="EMBL/GenBank/DDBJ databases">
        <title>Genomic Encyclopedia of Type Strains, Phase IV (KMG-IV): sequencing the most valuable type-strain genomes for metagenomic binning, comparative biology and taxonomic classification.</title>
        <authorList>
            <person name="Goeker M."/>
        </authorList>
    </citation>
    <scope>NUCLEOTIDE SEQUENCE [LARGE SCALE GENOMIC DNA]</scope>
    <source>
        <strain evidence="2 3">DSM 14263</strain>
    </source>
</reference>
<dbReference type="PANTHER" id="PTHR22572">
    <property type="entry name" value="SUGAR-1-PHOSPHATE GUANYL TRANSFERASE"/>
    <property type="match status" value="1"/>
</dbReference>
<comment type="caution">
    <text evidence="2">The sequence shown here is derived from an EMBL/GenBank/DDBJ whole genome shotgun (WGS) entry which is preliminary data.</text>
</comment>
<accession>A0A316HYG3</accession>
<evidence type="ECO:0000313" key="2">
    <source>
        <dbReference type="EMBL" id="PWK85718.1"/>
    </source>
</evidence>
<evidence type="ECO:0000313" key="3">
    <source>
        <dbReference type="Proteomes" id="UP000245812"/>
    </source>
</evidence>
<keyword evidence="3" id="KW-1185">Reference proteome</keyword>
<dbReference type="Proteomes" id="UP000245812">
    <property type="component" value="Unassembled WGS sequence"/>
</dbReference>
<dbReference type="Pfam" id="PF00483">
    <property type="entry name" value="NTP_transferase"/>
    <property type="match status" value="1"/>
</dbReference>
<dbReference type="InterPro" id="IPR005835">
    <property type="entry name" value="NTP_transferase_dom"/>
</dbReference>
<dbReference type="Gene3D" id="3.90.550.10">
    <property type="entry name" value="Spore Coat Polysaccharide Biosynthesis Protein SpsA, Chain A"/>
    <property type="match status" value="1"/>
</dbReference>